<dbReference type="InterPro" id="IPR051534">
    <property type="entry name" value="CBASS_pafABC_assoc_protein"/>
</dbReference>
<evidence type="ECO:0000259" key="2">
    <source>
        <dbReference type="Pfam" id="PF25583"/>
    </source>
</evidence>
<name>A0A8J7UW43_9BACT</name>
<dbReference type="EMBL" id="JAFIDN010000002">
    <property type="protein sequence ID" value="MBP3191829.1"/>
    <property type="molecule type" value="Genomic_DNA"/>
</dbReference>
<dbReference type="PANTHER" id="PTHR34580">
    <property type="match status" value="1"/>
</dbReference>
<evidence type="ECO:0000313" key="3">
    <source>
        <dbReference type="EMBL" id="MBP3191829.1"/>
    </source>
</evidence>
<dbReference type="PROSITE" id="PS52050">
    <property type="entry name" value="WYL"/>
    <property type="match status" value="1"/>
</dbReference>
<dbReference type="RefSeq" id="WP_210510628.1">
    <property type="nucleotide sequence ID" value="NZ_JAFIDN010000002.1"/>
</dbReference>
<dbReference type="Pfam" id="PF25583">
    <property type="entry name" value="WCX"/>
    <property type="match status" value="1"/>
</dbReference>
<organism evidence="3 4">
    <name type="scientific">Natronogracilivirga saccharolytica</name>
    <dbReference type="NCBI Taxonomy" id="2812953"/>
    <lineage>
        <taxon>Bacteria</taxon>
        <taxon>Pseudomonadati</taxon>
        <taxon>Balneolota</taxon>
        <taxon>Balneolia</taxon>
        <taxon>Balneolales</taxon>
        <taxon>Cyclonatronaceae</taxon>
        <taxon>Natronogracilivirga</taxon>
    </lineage>
</organism>
<sequence length="302" mass="36031">MVKRYLLLTEKISNDWYPSFDELRAFLNEHDIHISGRTLQRDIQHIRNEYGIEIEYDRRKKGYVINREKSLDVNSFLRFMGMVRTADILTDSLRSSRESMQYLQFDSVHLFAGREYIKPLLRAIHDRRLVGFTHQKFDRDKPSNVIFQPYFLLEYQYRWYLVGIPEGQKEPKNYGLDRISRLDILPETFERTSDTYIRDKYRNTVGLNYDAGDPVTVTIRCTALTGKYLETLPVHESQAVLERGESHWLIRFRVVPNFEFEQKLMMHLQQMEVVSPDWFRRKFAGKLREALKYYDGTMPSSG</sequence>
<dbReference type="PANTHER" id="PTHR34580:SF9">
    <property type="entry name" value="SLL5097 PROTEIN"/>
    <property type="match status" value="1"/>
</dbReference>
<dbReference type="InterPro" id="IPR026881">
    <property type="entry name" value="WYL_dom"/>
</dbReference>
<dbReference type="Proteomes" id="UP000673975">
    <property type="component" value="Unassembled WGS sequence"/>
</dbReference>
<protein>
    <submittedName>
        <fullName evidence="3">WYL domain-containing protein</fullName>
    </submittedName>
</protein>
<proteinExistence type="predicted"/>
<dbReference type="AlphaFoldDB" id="A0A8J7UW43"/>
<dbReference type="InterPro" id="IPR057727">
    <property type="entry name" value="WCX_dom"/>
</dbReference>
<reference evidence="3" key="1">
    <citation type="submission" date="2021-02" db="EMBL/GenBank/DDBJ databases">
        <title>Natronogracilivirga saccharolytica gen. nov. sp. nov. a new anaerobic, haloalkiliphilic carbohydrate-fermenting bacterium from soda lake and proposing of Cyclonatronumiaceae fam. nov. in the phylum Balneolaeota.</title>
        <authorList>
            <person name="Zhilina T.N."/>
            <person name="Sorokin D.Y."/>
            <person name="Zavarzina D.G."/>
            <person name="Toshchakov S.V."/>
            <person name="Kublanov I.V."/>
        </authorList>
    </citation>
    <scope>NUCLEOTIDE SEQUENCE</scope>
    <source>
        <strain evidence="3">Z-1702</strain>
    </source>
</reference>
<gene>
    <name evidence="3" type="ORF">NATSA_04040</name>
</gene>
<feature type="domain" description="WCX" evidence="2">
    <location>
        <begin position="214"/>
        <end position="291"/>
    </location>
</feature>
<dbReference type="Pfam" id="PF13280">
    <property type="entry name" value="WYL"/>
    <property type="match status" value="1"/>
</dbReference>
<evidence type="ECO:0000313" key="4">
    <source>
        <dbReference type="Proteomes" id="UP000673975"/>
    </source>
</evidence>
<comment type="caution">
    <text evidence="3">The sequence shown here is derived from an EMBL/GenBank/DDBJ whole genome shotgun (WGS) entry which is preliminary data.</text>
</comment>
<evidence type="ECO:0000259" key="1">
    <source>
        <dbReference type="Pfam" id="PF13280"/>
    </source>
</evidence>
<feature type="domain" description="WYL" evidence="1">
    <location>
        <begin position="116"/>
        <end position="183"/>
    </location>
</feature>
<keyword evidence="4" id="KW-1185">Reference proteome</keyword>
<accession>A0A8J7UW43</accession>